<comment type="subunit">
    <text evidence="10">Homotetramer in membranes.</text>
</comment>
<evidence type="ECO:0000256" key="11">
    <source>
        <dbReference type="ARBA" id="ARBA00049811"/>
    </source>
</evidence>
<evidence type="ECO:0000256" key="6">
    <source>
        <dbReference type="ARBA" id="ARBA00023043"/>
    </source>
</evidence>
<dbReference type="Gene3D" id="1.25.40.20">
    <property type="entry name" value="Ankyrin repeat-containing domain"/>
    <property type="match status" value="1"/>
</dbReference>
<evidence type="ECO:0000256" key="3">
    <source>
        <dbReference type="ARBA" id="ARBA00022537"/>
    </source>
</evidence>
<evidence type="ECO:0000256" key="1">
    <source>
        <dbReference type="ARBA" id="ARBA00004175"/>
    </source>
</evidence>
<proteinExistence type="inferred from homology"/>
<comment type="caution">
    <text evidence="13">The sequence shown here is derived from an EMBL/GenBank/DDBJ whole genome shotgun (WGS) entry which is preliminary data.</text>
</comment>
<evidence type="ECO:0000256" key="9">
    <source>
        <dbReference type="ARBA" id="ARBA00049657"/>
    </source>
</evidence>
<reference evidence="13 14" key="1">
    <citation type="journal article" date="2018" name="Gigascience">
        <title>Genomes of trombidid mites reveal novel predicted allergens and laterally-transferred genes associated with secondary metabolism.</title>
        <authorList>
            <person name="Dong X."/>
            <person name="Chaisiri K."/>
            <person name="Xia D."/>
            <person name="Armstrong S.D."/>
            <person name="Fang Y."/>
            <person name="Donnelly M.J."/>
            <person name="Kadowaki T."/>
            <person name="McGarry J.W."/>
            <person name="Darby A.C."/>
            <person name="Makepeace B.L."/>
        </authorList>
    </citation>
    <scope>NUCLEOTIDE SEQUENCE [LARGE SCALE GENOMIC DNA]</scope>
    <source>
        <strain evidence="13">UoL-UT</strain>
    </source>
</reference>
<organism evidence="13 14">
    <name type="scientific">Leptotrombidium deliense</name>
    <dbReference type="NCBI Taxonomy" id="299467"/>
    <lineage>
        <taxon>Eukaryota</taxon>
        <taxon>Metazoa</taxon>
        <taxon>Ecdysozoa</taxon>
        <taxon>Arthropoda</taxon>
        <taxon>Chelicerata</taxon>
        <taxon>Arachnida</taxon>
        <taxon>Acari</taxon>
        <taxon>Acariformes</taxon>
        <taxon>Trombidiformes</taxon>
        <taxon>Prostigmata</taxon>
        <taxon>Anystina</taxon>
        <taxon>Parasitengona</taxon>
        <taxon>Trombiculoidea</taxon>
        <taxon>Trombiculidae</taxon>
        <taxon>Leptotrombidium</taxon>
    </lineage>
</organism>
<keyword evidence="8" id="KW-1053">Target membrane</keyword>
<sequence>MLAIQSGENIDEVQESRRRLIIEDLVNFKHTKLSLISDDKQRQTAFHYAALCGDLFAVKLFLDRGKTLHSIMNAFKNLLIHVAAALGSDEAIKIILRKIPQLNVNITGHKMRTPLHMAVFNGRCSTIELLLKLKGDCNQADRDGEISMYTGVNTRCVNLAIALFLVEKGKANVNIKKEVMFPLRKGN</sequence>
<keyword evidence="14" id="KW-1185">Reference proteome</keyword>
<gene>
    <name evidence="13" type="ORF">B4U80_13939</name>
</gene>
<dbReference type="PANTHER" id="PTHR24198:SF165">
    <property type="entry name" value="ANKYRIN REPEAT-CONTAINING PROTEIN-RELATED"/>
    <property type="match status" value="1"/>
</dbReference>
<dbReference type="EMBL" id="NCKV01006701">
    <property type="protein sequence ID" value="RWS23315.1"/>
    <property type="molecule type" value="Genomic_DNA"/>
</dbReference>
<keyword evidence="13" id="KW-0808">Transferase</keyword>
<dbReference type="InterPro" id="IPR002110">
    <property type="entry name" value="Ankyrin_rpt"/>
</dbReference>
<keyword evidence="7" id="KW-0472">Membrane</keyword>
<evidence type="ECO:0000256" key="5">
    <source>
        <dbReference type="ARBA" id="ARBA00023028"/>
    </source>
</evidence>
<comment type="subcellular location">
    <subcellularLocation>
        <location evidence="1">Target cell membrane</location>
    </subcellularLocation>
</comment>
<dbReference type="PROSITE" id="PS50088">
    <property type="entry name" value="ANK_REPEAT"/>
    <property type="match status" value="1"/>
</dbReference>
<name>A0A443S7B8_9ACAR</name>
<dbReference type="Proteomes" id="UP000288716">
    <property type="component" value="Unassembled WGS sequence"/>
</dbReference>
<dbReference type="InterPro" id="IPR036770">
    <property type="entry name" value="Ankyrin_rpt-contain_sf"/>
</dbReference>
<keyword evidence="13" id="KW-0675">Receptor</keyword>
<dbReference type="AlphaFoldDB" id="A0A443S7B8"/>
<keyword evidence="2" id="KW-0268">Exocytosis</keyword>
<dbReference type="STRING" id="299467.A0A443S7B8"/>
<dbReference type="OrthoDB" id="542841at2759"/>
<dbReference type="PROSITE" id="PS50297">
    <property type="entry name" value="ANK_REP_REGION"/>
    <property type="match status" value="1"/>
</dbReference>
<feature type="repeat" description="ANK" evidence="12">
    <location>
        <begin position="110"/>
        <end position="142"/>
    </location>
</feature>
<keyword evidence="4" id="KW-0677">Repeat</keyword>
<keyword evidence="5" id="KW-0800">Toxin</keyword>
<evidence type="ECO:0000256" key="2">
    <source>
        <dbReference type="ARBA" id="ARBA00022483"/>
    </source>
</evidence>
<keyword evidence="5" id="KW-0638">Presynaptic neurotoxin</keyword>
<protein>
    <recommendedName>
        <fullName evidence="11">Alpha-latrotoxin</fullName>
    </recommendedName>
</protein>
<evidence type="ECO:0000256" key="4">
    <source>
        <dbReference type="ARBA" id="ARBA00022737"/>
    </source>
</evidence>
<dbReference type="VEuPathDB" id="VectorBase:LDEU008725"/>
<evidence type="ECO:0000313" key="13">
    <source>
        <dbReference type="EMBL" id="RWS23315.1"/>
    </source>
</evidence>
<evidence type="ECO:0000256" key="8">
    <source>
        <dbReference type="ARBA" id="ARBA00023298"/>
    </source>
</evidence>
<dbReference type="Pfam" id="PF12796">
    <property type="entry name" value="Ank_2"/>
    <property type="match status" value="1"/>
</dbReference>
<dbReference type="GO" id="GO:0044231">
    <property type="term" value="C:host cell presynaptic membrane"/>
    <property type="evidence" value="ECO:0007669"/>
    <property type="project" value="UniProtKB-KW"/>
</dbReference>
<evidence type="ECO:0000256" key="10">
    <source>
        <dbReference type="ARBA" id="ARBA00049715"/>
    </source>
</evidence>
<dbReference type="GO" id="GO:0016301">
    <property type="term" value="F:kinase activity"/>
    <property type="evidence" value="ECO:0007669"/>
    <property type="project" value="UniProtKB-KW"/>
</dbReference>
<dbReference type="PANTHER" id="PTHR24198">
    <property type="entry name" value="ANKYRIN REPEAT AND PROTEIN KINASE DOMAIN-CONTAINING PROTEIN"/>
    <property type="match status" value="1"/>
</dbReference>
<keyword evidence="13" id="KW-0418">Kinase</keyword>
<dbReference type="GO" id="GO:0006887">
    <property type="term" value="P:exocytosis"/>
    <property type="evidence" value="ECO:0007669"/>
    <property type="project" value="UniProtKB-KW"/>
</dbReference>
<dbReference type="SUPFAM" id="SSF48403">
    <property type="entry name" value="Ankyrin repeat"/>
    <property type="match status" value="1"/>
</dbReference>
<keyword evidence="3" id="KW-1052">Target cell membrane</keyword>
<accession>A0A443S7B8</accession>
<keyword evidence="5" id="KW-0528">Neurotoxin</keyword>
<dbReference type="SMART" id="SM00248">
    <property type="entry name" value="ANK"/>
    <property type="match status" value="4"/>
</dbReference>
<keyword evidence="6 12" id="KW-0040">ANK repeat</keyword>
<comment type="similarity">
    <text evidence="9">Belongs to the cationic peptide 01 (latrotoxin) family. 03 (alpha-latrotoxin) subfamily.</text>
</comment>
<evidence type="ECO:0000256" key="12">
    <source>
        <dbReference type="PROSITE-ProRule" id="PRU00023"/>
    </source>
</evidence>
<dbReference type="GO" id="GO:0044218">
    <property type="term" value="C:other organism cell membrane"/>
    <property type="evidence" value="ECO:0007669"/>
    <property type="project" value="UniProtKB-KW"/>
</dbReference>
<evidence type="ECO:0000256" key="7">
    <source>
        <dbReference type="ARBA" id="ARBA00023136"/>
    </source>
</evidence>
<evidence type="ECO:0000313" key="14">
    <source>
        <dbReference type="Proteomes" id="UP000288716"/>
    </source>
</evidence>